<evidence type="ECO:0000313" key="2">
    <source>
        <dbReference type="RefSeq" id="XP_020092500.1"/>
    </source>
</evidence>
<reference evidence="1" key="1">
    <citation type="journal article" date="2015" name="Nat. Genet.">
        <title>The pineapple genome and the evolution of CAM photosynthesis.</title>
        <authorList>
            <person name="Ming R."/>
            <person name="VanBuren R."/>
            <person name="Wai C.M."/>
            <person name="Tang H."/>
            <person name="Schatz M.C."/>
            <person name="Bowers J.E."/>
            <person name="Lyons E."/>
            <person name="Wang M.L."/>
            <person name="Chen J."/>
            <person name="Biggers E."/>
            <person name="Zhang J."/>
            <person name="Huang L."/>
            <person name="Zhang L."/>
            <person name="Miao W."/>
            <person name="Zhang J."/>
            <person name="Ye Z."/>
            <person name="Miao C."/>
            <person name="Lin Z."/>
            <person name="Wang H."/>
            <person name="Zhou H."/>
            <person name="Yim W.C."/>
            <person name="Priest H.D."/>
            <person name="Zheng C."/>
            <person name="Woodhouse M."/>
            <person name="Edger P.P."/>
            <person name="Guyot R."/>
            <person name="Guo H.B."/>
            <person name="Guo H."/>
            <person name="Zheng G."/>
            <person name="Singh R."/>
            <person name="Sharma A."/>
            <person name="Min X."/>
            <person name="Zheng Y."/>
            <person name="Lee H."/>
            <person name="Gurtowski J."/>
            <person name="Sedlazeck F.J."/>
            <person name="Harkess A."/>
            <person name="McKain M.R."/>
            <person name="Liao Z."/>
            <person name="Fang J."/>
            <person name="Liu J."/>
            <person name="Zhang X."/>
            <person name="Zhang Q."/>
            <person name="Hu W."/>
            <person name="Qin Y."/>
            <person name="Wang K."/>
            <person name="Chen L.Y."/>
            <person name="Shirley N."/>
            <person name="Lin Y.R."/>
            <person name="Liu L.Y."/>
            <person name="Hernandez A.G."/>
            <person name="Wright C.L."/>
            <person name="Bulone V."/>
            <person name="Tuskan G.A."/>
            <person name="Heath K."/>
            <person name="Zee F."/>
            <person name="Moore P.H."/>
            <person name="Sunkar R."/>
            <person name="Leebens-Mack J.H."/>
            <person name="Mockler T."/>
            <person name="Bennetzen J.L."/>
            <person name="Freeling M."/>
            <person name="Sankoff D."/>
            <person name="Paterson A.H."/>
            <person name="Zhu X."/>
            <person name="Yang X."/>
            <person name="Smith J.A."/>
            <person name="Cushman J.C."/>
            <person name="Paull R.E."/>
            <person name="Yu Q."/>
        </authorList>
    </citation>
    <scope>NUCLEOTIDE SEQUENCE [LARGE SCALE GENOMIC DNA]</scope>
    <source>
        <strain evidence="1">cv. F153</strain>
    </source>
</reference>
<reference evidence="2" key="2">
    <citation type="submission" date="2025-08" db="UniProtKB">
        <authorList>
            <consortium name="RefSeq"/>
        </authorList>
    </citation>
    <scope>IDENTIFICATION</scope>
    <source>
        <tissue evidence="2">Leaf</tissue>
    </source>
</reference>
<dbReference type="AlphaFoldDB" id="A0A6P5FH02"/>
<dbReference type="RefSeq" id="XP_020092500.1">
    <property type="nucleotide sequence ID" value="XM_020236911.1"/>
</dbReference>
<dbReference type="GeneID" id="109713006"/>
<gene>
    <name evidence="2" type="primary">LOC109713006</name>
</gene>
<keyword evidence="1" id="KW-1185">Reference proteome</keyword>
<protein>
    <submittedName>
        <fullName evidence="2">UPF0481 protein At3g47200-like</fullName>
    </submittedName>
</protein>
<dbReference type="OrthoDB" id="668917at2759"/>
<dbReference type="InterPro" id="IPR004158">
    <property type="entry name" value="DUF247_pln"/>
</dbReference>
<name>A0A6P5FH02_ANACO</name>
<organism evidence="1 2">
    <name type="scientific">Ananas comosus</name>
    <name type="common">Pineapple</name>
    <name type="synonym">Ananas ananas</name>
    <dbReference type="NCBI Taxonomy" id="4615"/>
    <lineage>
        <taxon>Eukaryota</taxon>
        <taxon>Viridiplantae</taxon>
        <taxon>Streptophyta</taxon>
        <taxon>Embryophyta</taxon>
        <taxon>Tracheophyta</taxon>
        <taxon>Spermatophyta</taxon>
        <taxon>Magnoliopsida</taxon>
        <taxon>Liliopsida</taxon>
        <taxon>Poales</taxon>
        <taxon>Bromeliaceae</taxon>
        <taxon>Bromelioideae</taxon>
        <taxon>Ananas</taxon>
    </lineage>
</organism>
<sequence>MAMSSTETEGQGSWKLPSKLQTISQDQPMGGRIARLSQDQDVLWRGRIYPTVVRIGPLQQRGPIQLPQWTSPLLERRTTVEGKIELPLPERRTAGEAKIELPLPELGGGVPLLTELMMPTFTTNVEKTKLEFLRRLILRGHAVGRETAVVVQYLNHIQGMISCIIQCYESLEKYNFTREDLVEMMVLDGCFIIEAIVNYWISKKEDELPLANESVRYDLLLVENQIPFFVLEELFRITAVPEFGTKDEGRALVRNLAVFYLTMGEIQEVPAGYNGPVYHLVHLLHICLRPLPPPTASRRSPPPLVGKLRKMELLWRLLNASSSNSPVDWVLWKLMPPARELSRLGVRFKPKTTPHLADITFDDKNGVLEFPRFPRNGLAIYTVNNLVAMEIGDGWEPTERLFCSYAMFMSELIGGREDATVLIDAGILKIRAEDWLVAATYFGRLAPLNVGGGYQHHFRTLVRAVNAYCMQASKVMRVMGFR</sequence>
<dbReference type="Pfam" id="PF03140">
    <property type="entry name" value="DUF247"/>
    <property type="match status" value="1"/>
</dbReference>
<dbReference type="PANTHER" id="PTHR31170:SF17">
    <property type="match status" value="1"/>
</dbReference>
<accession>A0A6P5FH02</accession>
<proteinExistence type="predicted"/>
<evidence type="ECO:0000313" key="1">
    <source>
        <dbReference type="Proteomes" id="UP000515123"/>
    </source>
</evidence>
<dbReference type="Proteomes" id="UP000515123">
    <property type="component" value="Linkage group 7"/>
</dbReference>
<dbReference type="PANTHER" id="PTHR31170">
    <property type="entry name" value="BNAC04G53230D PROTEIN"/>
    <property type="match status" value="1"/>
</dbReference>